<dbReference type="EMBL" id="JAMYWD010000010">
    <property type="protein sequence ID" value="KAJ4957636.1"/>
    <property type="molecule type" value="Genomic_DNA"/>
</dbReference>
<comment type="caution">
    <text evidence="2">The sequence shown here is derived from an EMBL/GenBank/DDBJ whole genome shotgun (WGS) entry which is preliminary data.</text>
</comment>
<organism evidence="2 3">
    <name type="scientific">Protea cynaroides</name>
    <dbReference type="NCBI Taxonomy" id="273540"/>
    <lineage>
        <taxon>Eukaryota</taxon>
        <taxon>Viridiplantae</taxon>
        <taxon>Streptophyta</taxon>
        <taxon>Embryophyta</taxon>
        <taxon>Tracheophyta</taxon>
        <taxon>Spermatophyta</taxon>
        <taxon>Magnoliopsida</taxon>
        <taxon>Proteales</taxon>
        <taxon>Proteaceae</taxon>
        <taxon>Protea</taxon>
    </lineage>
</organism>
<dbReference type="CDD" id="cd09272">
    <property type="entry name" value="RNase_HI_RT_Ty1"/>
    <property type="match status" value="1"/>
</dbReference>
<feature type="region of interest" description="Disordered" evidence="1">
    <location>
        <begin position="109"/>
        <end position="134"/>
    </location>
</feature>
<reference evidence="2" key="1">
    <citation type="journal article" date="2023" name="Plant J.">
        <title>The genome of the king protea, Protea cynaroides.</title>
        <authorList>
            <person name="Chang J."/>
            <person name="Duong T.A."/>
            <person name="Schoeman C."/>
            <person name="Ma X."/>
            <person name="Roodt D."/>
            <person name="Barker N."/>
            <person name="Li Z."/>
            <person name="Van de Peer Y."/>
            <person name="Mizrachi E."/>
        </authorList>
    </citation>
    <scope>NUCLEOTIDE SEQUENCE</scope>
    <source>
        <tissue evidence="2">Young leaves</tissue>
    </source>
</reference>
<accession>A0A9Q0H0H1</accession>
<name>A0A9Q0H0H1_9MAGN</name>
<dbReference type="AlphaFoldDB" id="A0A9Q0H0H1"/>
<keyword evidence="3" id="KW-1185">Reference proteome</keyword>
<sequence length="134" mass="15178">MATTTVELTWLSFILRDIEIGQSQPALLFCDNVTAFHRTVKPKLHARTKDIELDYHFVLEKVVLGLLVTWFISSQEQLTDIFTKPLPQRISGHMYQTWFVDQSTTPFEGYVENKAGPGPADPHDPSGPSYDAQV</sequence>
<protein>
    <submittedName>
        <fullName evidence="2">Uncharacterized protein</fullName>
    </submittedName>
</protein>
<proteinExistence type="predicted"/>
<evidence type="ECO:0000313" key="3">
    <source>
        <dbReference type="Proteomes" id="UP001141806"/>
    </source>
</evidence>
<evidence type="ECO:0000256" key="1">
    <source>
        <dbReference type="SAM" id="MobiDB-lite"/>
    </source>
</evidence>
<evidence type="ECO:0000313" key="2">
    <source>
        <dbReference type="EMBL" id="KAJ4957636.1"/>
    </source>
</evidence>
<gene>
    <name evidence="2" type="ORF">NE237_024747</name>
</gene>
<dbReference type="OrthoDB" id="414945at2759"/>
<dbReference type="Proteomes" id="UP001141806">
    <property type="component" value="Unassembled WGS sequence"/>
</dbReference>